<dbReference type="SUPFAM" id="SSF52540">
    <property type="entry name" value="P-loop containing nucleoside triphosphate hydrolases"/>
    <property type="match status" value="1"/>
</dbReference>
<comment type="domain">
    <text evidence="5">The Q motif is unique to and characteristic of the DEAD box family of RNA helicases and controls ATP binding and hydrolysis.</text>
</comment>
<feature type="compositionally biased region" description="Gly residues" evidence="6">
    <location>
        <begin position="789"/>
        <end position="802"/>
    </location>
</feature>
<dbReference type="PROSITE" id="PS51192">
    <property type="entry name" value="HELICASE_ATP_BIND_1"/>
    <property type="match status" value="1"/>
</dbReference>
<feature type="compositionally biased region" description="Gly residues" evidence="6">
    <location>
        <begin position="767"/>
        <end position="781"/>
    </location>
</feature>
<dbReference type="GO" id="GO:0003723">
    <property type="term" value="F:RNA binding"/>
    <property type="evidence" value="ECO:0007669"/>
    <property type="project" value="UniProtKB-UniRule"/>
</dbReference>
<gene>
    <name evidence="9" type="ORF">MKK02DRAFT_33636</name>
</gene>
<dbReference type="InterPro" id="IPR027417">
    <property type="entry name" value="P-loop_NTPase"/>
</dbReference>
<dbReference type="PANTHER" id="PTHR24031">
    <property type="entry name" value="RNA HELICASE"/>
    <property type="match status" value="1"/>
</dbReference>
<dbReference type="Pfam" id="PF00270">
    <property type="entry name" value="DEAD"/>
    <property type="match status" value="1"/>
</dbReference>
<evidence type="ECO:0000259" key="8">
    <source>
        <dbReference type="PROSITE" id="PS51194"/>
    </source>
</evidence>
<dbReference type="RefSeq" id="XP_052946209.1">
    <property type="nucleotide sequence ID" value="XM_053088757.1"/>
</dbReference>
<dbReference type="InterPro" id="IPR014001">
    <property type="entry name" value="Helicase_ATP-bd"/>
</dbReference>
<keyword evidence="2 5" id="KW-0378">Hydrolase</keyword>
<keyword evidence="3 5" id="KW-0067">ATP-binding</keyword>
<proteinExistence type="inferred from homology"/>
<name>A0AA38LT41_9TREE</name>
<dbReference type="Proteomes" id="UP001164286">
    <property type="component" value="Unassembled WGS sequence"/>
</dbReference>
<dbReference type="GeneID" id="77727962"/>
<evidence type="ECO:0000256" key="2">
    <source>
        <dbReference type="ARBA" id="ARBA00022801"/>
    </source>
</evidence>
<feature type="compositionally biased region" description="Low complexity" evidence="6">
    <location>
        <begin position="85"/>
        <end position="96"/>
    </location>
</feature>
<dbReference type="SMART" id="SM00487">
    <property type="entry name" value="DEXDc"/>
    <property type="match status" value="1"/>
</dbReference>
<feature type="compositionally biased region" description="Basic and acidic residues" evidence="6">
    <location>
        <begin position="702"/>
        <end position="717"/>
    </location>
</feature>
<comment type="catalytic activity">
    <reaction evidence="5">
        <text>ATP + H2O = ADP + phosphate + H(+)</text>
        <dbReference type="Rhea" id="RHEA:13065"/>
        <dbReference type="ChEBI" id="CHEBI:15377"/>
        <dbReference type="ChEBI" id="CHEBI:15378"/>
        <dbReference type="ChEBI" id="CHEBI:30616"/>
        <dbReference type="ChEBI" id="CHEBI:43474"/>
        <dbReference type="ChEBI" id="CHEBI:456216"/>
        <dbReference type="EC" id="3.6.4.13"/>
    </reaction>
</comment>
<feature type="compositionally biased region" description="Gly residues" evidence="6">
    <location>
        <begin position="718"/>
        <end position="758"/>
    </location>
</feature>
<comment type="similarity">
    <text evidence="5">Belongs to the DEAD box helicase family.</text>
</comment>
<dbReference type="GO" id="GO:0016787">
    <property type="term" value="F:hydrolase activity"/>
    <property type="evidence" value="ECO:0007669"/>
    <property type="project" value="UniProtKB-KW"/>
</dbReference>
<feature type="region of interest" description="Disordered" evidence="6">
    <location>
        <begin position="670"/>
        <end position="820"/>
    </location>
</feature>
<keyword evidence="5" id="KW-0347">Helicase</keyword>
<feature type="domain" description="Helicase ATP-binding" evidence="7">
    <location>
        <begin position="193"/>
        <end position="395"/>
    </location>
</feature>
<dbReference type="CDD" id="cd18787">
    <property type="entry name" value="SF2_C_DEAD"/>
    <property type="match status" value="1"/>
</dbReference>
<evidence type="ECO:0000256" key="3">
    <source>
        <dbReference type="ARBA" id="ARBA00022840"/>
    </source>
</evidence>
<feature type="region of interest" description="Disordered" evidence="6">
    <location>
        <begin position="85"/>
        <end position="131"/>
    </location>
</feature>
<feature type="domain" description="Helicase C-terminal" evidence="8">
    <location>
        <begin position="422"/>
        <end position="602"/>
    </location>
</feature>
<dbReference type="GO" id="GO:0003724">
    <property type="term" value="F:RNA helicase activity"/>
    <property type="evidence" value="ECO:0007669"/>
    <property type="project" value="UniProtKB-EC"/>
</dbReference>
<keyword evidence="1 5" id="KW-0547">Nucleotide-binding</keyword>
<dbReference type="EMBL" id="JAKWFO010000005">
    <property type="protein sequence ID" value="KAI9636432.1"/>
    <property type="molecule type" value="Genomic_DNA"/>
</dbReference>
<dbReference type="AlphaFoldDB" id="A0AA38LT41"/>
<dbReference type="SMART" id="SM00490">
    <property type="entry name" value="HELICc"/>
    <property type="match status" value="1"/>
</dbReference>
<organism evidence="9 10">
    <name type="scientific">Dioszegia hungarica</name>
    <dbReference type="NCBI Taxonomy" id="4972"/>
    <lineage>
        <taxon>Eukaryota</taxon>
        <taxon>Fungi</taxon>
        <taxon>Dikarya</taxon>
        <taxon>Basidiomycota</taxon>
        <taxon>Agaricomycotina</taxon>
        <taxon>Tremellomycetes</taxon>
        <taxon>Tremellales</taxon>
        <taxon>Bulleribasidiaceae</taxon>
        <taxon>Dioszegia</taxon>
    </lineage>
</organism>
<evidence type="ECO:0000259" key="7">
    <source>
        <dbReference type="PROSITE" id="PS51192"/>
    </source>
</evidence>
<evidence type="ECO:0000313" key="10">
    <source>
        <dbReference type="Proteomes" id="UP001164286"/>
    </source>
</evidence>
<keyword evidence="4 5" id="KW-0694">RNA-binding</keyword>
<evidence type="ECO:0000313" key="9">
    <source>
        <dbReference type="EMBL" id="KAI9636432.1"/>
    </source>
</evidence>
<dbReference type="InterPro" id="IPR011545">
    <property type="entry name" value="DEAD/DEAH_box_helicase_dom"/>
</dbReference>
<sequence length="820" mass="87236">MLPRLALTRTSLLAARIVTPRSVVASRPLARSAILPRQNVFSRIGALRSITSGREYSATAVKEVEAEAEAEEFFADALASTVASPATSTADENAPSYAPPPASSQSSSRSKHSRKVPEPAAEESQGDEGSFASLKGRINYDTLKALTVKPFQLLTMSEVQKRVMALMPGLAGAKLKSKAKEDAQARGEDIEKLEKGEGRSDLLVKARTGTGKTLAFLIPAIDARLSKLDELASAPGPDGQPLTKALAGELYRQVSRSHVGTLIVSPTRELATQIATEARKVCTWNKDLQVHLFVGGESRRAQLGDFRRGRKDIIVATPGRLNDLLSEPIVRQAIEKTDMLVLDEADTLLEMGFKKELADIISHLPSSRQTFLFSATVSPAIAQIARASLKPNHLMIDCVPKNESNVHLHIPQYFATVPAEQQLSHVIKLIAHDQLTKPDSKIILFLPTTKMTMLTATLLRELKHLLPRGTELREIHSQLSQDRRTRASDRFRKDSRPSILVTSDVSARGVDYPGVTRVIQVGVPTTPEQYIHRVGRTGRAGKAGGRGDLVLLPWETGYLNGMKAVPIQENTGEDLATALAEVAPDTYQATMATIDKTVKEFLPTLDPEAVNEVFTSLLGYYAGRKEQLNIGAGRLVQEVKDWAVEAGGLDERPHVGENMLAKMGLKERGGRGGFGGGGGRGGFGGRGGGGGGRFGGGGGFGGRRDGGEGGGFARREGGGGGFGRSEGGGGGYHGRSEGGGGGYRPRGDSESGGGGGFMGRSRDSEGGSEGRFGSGMRGGFRGGDRGGGGERGGFGGSGGEFGGRQENDQPWRNRGRMERS</sequence>
<comment type="caution">
    <text evidence="9">The sequence shown here is derived from an EMBL/GenBank/DDBJ whole genome shotgun (WGS) entry which is preliminary data.</text>
</comment>
<protein>
    <recommendedName>
        <fullName evidence="5">ATP-dependent RNA helicase</fullName>
        <ecNumber evidence="5">3.6.4.13</ecNumber>
    </recommendedName>
</protein>
<feature type="compositionally biased region" description="Gly residues" evidence="6">
    <location>
        <begin position="671"/>
        <end position="701"/>
    </location>
</feature>
<dbReference type="InterPro" id="IPR001650">
    <property type="entry name" value="Helicase_C-like"/>
</dbReference>
<dbReference type="GO" id="GO:0005524">
    <property type="term" value="F:ATP binding"/>
    <property type="evidence" value="ECO:0007669"/>
    <property type="project" value="UniProtKB-UniRule"/>
</dbReference>
<feature type="compositionally biased region" description="Basic and acidic residues" evidence="6">
    <location>
        <begin position="803"/>
        <end position="820"/>
    </location>
</feature>
<evidence type="ECO:0000256" key="6">
    <source>
        <dbReference type="SAM" id="MobiDB-lite"/>
    </source>
</evidence>
<comment type="function">
    <text evidence="5">RNA helicase.</text>
</comment>
<keyword evidence="10" id="KW-1185">Reference proteome</keyword>
<dbReference type="EC" id="3.6.4.13" evidence="5"/>
<reference evidence="9" key="1">
    <citation type="journal article" date="2022" name="G3 (Bethesda)">
        <title>High quality genome of the basidiomycete yeast Dioszegia hungarica PDD-24b-2 isolated from cloud water.</title>
        <authorList>
            <person name="Jarrige D."/>
            <person name="Haridas S."/>
            <person name="Bleykasten-Grosshans C."/>
            <person name="Joly M."/>
            <person name="Nadalig T."/>
            <person name="Sancelme M."/>
            <person name="Vuilleumier S."/>
            <person name="Grigoriev I.V."/>
            <person name="Amato P."/>
            <person name="Bringel F."/>
        </authorList>
    </citation>
    <scope>NUCLEOTIDE SEQUENCE</scope>
    <source>
        <strain evidence="9">PDD-24b-2</strain>
    </source>
</reference>
<evidence type="ECO:0000256" key="4">
    <source>
        <dbReference type="ARBA" id="ARBA00022884"/>
    </source>
</evidence>
<dbReference type="PROSITE" id="PS51194">
    <property type="entry name" value="HELICASE_CTER"/>
    <property type="match status" value="1"/>
</dbReference>
<dbReference type="Pfam" id="PF00271">
    <property type="entry name" value="Helicase_C"/>
    <property type="match status" value="1"/>
</dbReference>
<accession>A0AA38LT41</accession>
<dbReference type="Gene3D" id="3.40.50.300">
    <property type="entry name" value="P-loop containing nucleotide triphosphate hydrolases"/>
    <property type="match status" value="2"/>
</dbReference>
<evidence type="ECO:0000256" key="1">
    <source>
        <dbReference type="ARBA" id="ARBA00022741"/>
    </source>
</evidence>
<evidence type="ECO:0000256" key="5">
    <source>
        <dbReference type="RuleBase" id="RU365068"/>
    </source>
</evidence>